<evidence type="ECO:0000313" key="1">
    <source>
        <dbReference type="EMBL" id="OHS95142.1"/>
    </source>
</evidence>
<sequence length="277" mass="31607">MPAFPEDCKDLISKILVLDPASRLTISEMKNHPCFRKNIPFEYTMPRPLPLPSFKDPIDPSTVPPEIIDVLRKIGYYDEQELAADFATDQHTMAKVFYFMMTSRVALDQLDWSQSVSMGEEPDINDEIMLNPTNSAYTVFNNDPFNRHRSTNTSHSNVEISTSLAFRPEWAMAPTEPMEVMQAYELMAGMDVTNTMLAVQLLIRRLEMQWFHPDDFMVIARQESLGLYLVLQVSQVDQSENPSTKLQIQLCHGTAESFNVVCRGAEEMISLLQQSNT</sequence>
<dbReference type="GO" id="GO:0016301">
    <property type="term" value="F:kinase activity"/>
    <property type="evidence" value="ECO:0007669"/>
    <property type="project" value="UniProtKB-KW"/>
</dbReference>
<dbReference type="Proteomes" id="UP000179807">
    <property type="component" value="Unassembled WGS sequence"/>
</dbReference>
<dbReference type="Gene3D" id="1.10.510.10">
    <property type="entry name" value="Transferase(Phosphotransferase) domain 1"/>
    <property type="match status" value="1"/>
</dbReference>
<reference evidence="1" key="1">
    <citation type="submission" date="2016-10" db="EMBL/GenBank/DDBJ databases">
        <authorList>
            <person name="Benchimol M."/>
            <person name="Almeida L.G."/>
            <person name="Vasconcelos A.T."/>
            <person name="Perreira-Neves A."/>
            <person name="Rosa I.A."/>
            <person name="Tasca T."/>
            <person name="Bogo M.R."/>
            <person name="de Souza W."/>
        </authorList>
    </citation>
    <scope>NUCLEOTIDE SEQUENCE [LARGE SCALE GENOMIC DNA]</scope>
    <source>
        <strain evidence="1">K</strain>
    </source>
</reference>
<dbReference type="EMBL" id="MLAK01001260">
    <property type="protein sequence ID" value="OHS95142.1"/>
    <property type="molecule type" value="Genomic_DNA"/>
</dbReference>
<evidence type="ECO:0000313" key="2">
    <source>
        <dbReference type="Proteomes" id="UP000179807"/>
    </source>
</evidence>
<dbReference type="VEuPathDB" id="TrichDB:TRFO_10610"/>
<dbReference type="InterPro" id="IPR011009">
    <property type="entry name" value="Kinase-like_dom_sf"/>
</dbReference>
<keyword evidence="1" id="KW-0808">Transferase</keyword>
<keyword evidence="1" id="KW-0418">Kinase</keyword>
<proteinExistence type="predicted"/>
<comment type="caution">
    <text evidence="1">The sequence shown here is derived from an EMBL/GenBank/DDBJ whole genome shotgun (WGS) entry which is preliminary data.</text>
</comment>
<name>A0A1J4J7E1_9EUKA</name>
<dbReference type="GeneID" id="94830264"/>
<protein>
    <submittedName>
        <fullName evidence="1">CAMK family protein kinase</fullName>
    </submittedName>
</protein>
<organism evidence="1 2">
    <name type="scientific">Tritrichomonas foetus</name>
    <dbReference type="NCBI Taxonomy" id="1144522"/>
    <lineage>
        <taxon>Eukaryota</taxon>
        <taxon>Metamonada</taxon>
        <taxon>Parabasalia</taxon>
        <taxon>Tritrichomonadida</taxon>
        <taxon>Tritrichomonadidae</taxon>
        <taxon>Tritrichomonas</taxon>
    </lineage>
</organism>
<dbReference type="RefSeq" id="XP_068348279.1">
    <property type="nucleotide sequence ID" value="XM_068495560.1"/>
</dbReference>
<dbReference type="OrthoDB" id="193931at2759"/>
<keyword evidence="2" id="KW-1185">Reference proteome</keyword>
<gene>
    <name evidence="1" type="ORF">TRFO_10610</name>
</gene>
<dbReference type="AlphaFoldDB" id="A0A1J4J7E1"/>
<dbReference type="SUPFAM" id="SSF56112">
    <property type="entry name" value="Protein kinase-like (PK-like)"/>
    <property type="match status" value="1"/>
</dbReference>
<accession>A0A1J4J7E1</accession>